<evidence type="ECO:0000313" key="1">
    <source>
        <dbReference type="EMBL" id="GAM76955.1"/>
    </source>
</evidence>
<protein>
    <submittedName>
        <fullName evidence="1">Adenylate cyclase</fullName>
        <ecNumber evidence="1">4.6.1.1</ecNumber>
    </submittedName>
</protein>
<comment type="caution">
    <text evidence="1">The sequence shown here is derived from an EMBL/GenBank/DDBJ whole genome shotgun (WGS) entry which is preliminary data.</text>
</comment>
<reference evidence="1 2" key="1">
    <citation type="submission" date="2015-01" db="EMBL/GenBank/DDBJ databases">
        <title>Vibrio sp. C94 JCM 19241 whole genome shotgun sequence.</title>
        <authorList>
            <person name="Sawabe T."/>
            <person name="Meirelles P."/>
            <person name="Feng G."/>
            <person name="Sayaka M."/>
            <person name="Hattori M."/>
            <person name="Ohkuma M."/>
        </authorList>
    </citation>
    <scope>NUCLEOTIDE SEQUENCE [LARGE SCALE GENOMIC DNA]</scope>
    <source>
        <strain evidence="2">JCM 19241</strain>
    </source>
</reference>
<dbReference type="Proteomes" id="UP000031666">
    <property type="component" value="Unassembled WGS sequence"/>
</dbReference>
<dbReference type="PANTHER" id="PTHR39569">
    <property type="entry name" value="INORGANIC TRIPHOSPHATASE"/>
    <property type="match status" value="1"/>
</dbReference>
<dbReference type="PANTHER" id="PTHR39569:SF1">
    <property type="entry name" value="INORGANIC TRIPHOSPHATASE"/>
    <property type="match status" value="1"/>
</dbReference>
<dbReference type="EC" id="4.6.1.1" evidence="1"/>
<dbReference type="EMBL" id="BBSC01000007">
    <property type="protein sequence ID" value="GAM76955.1"/>
    <property type="molecule type" value="Genomic_DNA"/>
</dbReference>
<name>A0A0B8QBB5_9VIBR</name>
<keyword evidence="1" id="KW-0456">Lyase</keyword>
<dbReference type="STRING" id="1481914.JCM19241_5851"/>
<dbReference type="InterPro" id="IPR039013">
    <property type="entry name" value="YgiF"/>
</dbReference>
<dbReference type="GO" id="GO:0050355">
    <property type="term" value="F:inorganic triphosphate phosphatase activity"/>
    <property type="evidence" value="ECO:0007669"/>
    <property type="project" value="InterPro"/>
</dbReference>
<sequence length="75" mass="8368">MQTQAQDSVEECFIKSLEHALAHWLYHEQAYVEEPSMDCLHEISHALSFVRQTLAVFAGIIPSVPVPLCVKSLSG</sequence>
<gene>
    <name evidence="1" type="ORF">JCM19241_5851</name>
</gene>
<accession>A0A0B8QBB5</accession>
<proteinExistence type="predicted"/>
<dbReference type="GO" id="GO:0046872">
    <property type="term" value="F:metal ion binding"/>
    <property type="evidence" value="ECO:0007669"/>
    <property type="project" value="TreeGrafter"/>
</dbReference>
<reference evidence="1 2" key="2">
    <citation type="submission" date="2015-01" db="EMBL/GenBank/DDBJ databases">
        <authorList>
            <consortium name="NBRP consortium"/>
            <person name="Sawabe T."/>
            <person name="Meirelles P."/>
            <person name="Feng G."/>
            <person name="Sayaka M."/>
            <person name="Hattori M."/>
            <person name="Ohkuma M."/>
        </authorList>
    </citation>
    <scope>NUCLEOTIDE SEQUENCE [LARGE SCALE GENOMIC DNA]</scope>
    <source>
        <strain evidence="2">JCM 19241</strain>
    </source>
</reference>
<dbReference type="AlphaFoldDB" id="A0A0B8QBB5"/>
<dbReference type="GO" id="GO:0004016">
    <property type="term" value="F:adenylate cyclase activity"/>
    <property type="evidence" value="ECO:0007669"/>
    <property type="project" value="UniProtKB-EC"/>
</dbReference>
<organism evidence="1 2">
    <name type="scientific">Vibrio ishigakensis</name>
    <dbReference type="NCBI Taxonomy" id="1481914"/>
    <lineage>
        <taxon>Bacteria</taxon>
        <taxon>Pseudomonadati</taxon>
        <taxon>Pseudomonadota</taxon>
        <taxon>Gammaproteobacteria</taxon>
        <taxon>Vibrionales</taxon>
        <taxon>Vibrionaceae</taxon>
        <taxon>Vibrio</taxon>
    </lineage>
</organism>
<evidence type="ECO:0000313" key="2">
    <source>
        <dbReference type="Proteomes" id="UP000031666"/>
    </source>
</evidence>